<proteinExistence type="inferred from homology"/>
<dbReference type="OrthoDB" id="9803354at2"/>
<dbReference type="PANTHER" id="PTHR46383">
    <property type="entry name" value="ASPARTATE AMINOTRANSFERASE"/>
    <property type="match status" value="1"/>
</dbReference>
<dbReference type="GO" id="GO:0030170">
    <property type="term" value="F:pyridoxal phosphate binding"/>
    <property type="evidence" value="ECO:0007669"/>
    <property type="project" value="InterPro"/>
</dbReference>
<evidence type="ECO:0000256" key="1">
    <source>
        <dbReference type="ARBA" id="ARBA00001933"/>
    </source>
</evidence>
<dbReference type="Proteomes" id="UP000540519">
    <property type="component" value="Unassembled WGS sequence"/>
</dbReference>
<dbReference type="SUPFAM" id="SSF53383">
    <property type="entry name" value="PLP-dependent transferases"/>
    <property type="match status" value="1"/>
</dbReference>
<comment type="cofactor">
    <cofactor evidence="1">
        <name>pyridoxal 5'-phosphate</name>
        <dbReference type="ChEBI" id="CHEBI:597326"/>
    </cofactor>
</comment>
<evidence type="ECO:0000256" key="3">
    <source>
        <dbReference type="ARBA" id="ARBA00022576"/>
    </source>
</evidence>
<feature type="domain" description="Aminotransferase class I/classII large" evidence="6">
    <location>
        <begin position="4"/>
        <end position="131"/>
    </location>
</feature>
<comment type="similarity">
    <text evidence="2">Belongs to the class-I pyridoxal-phosphate-dependent aminotransferase family.</text>
</comment>
<evidence type="ECO:0000313" key="8">
    <source>
        <dbReference type="Proteomes" id="UP000540519"/>
    </source>
</evidence>
<comment type="caution">
    <text evidence="7">The sequence shown here is derived from an EMBL/GenBank/DDBJ whole genome shotgun (WGS) entry which is preliminary data.</text>
</comment>
<dbReference type="InterPro" id="IPR015422">
    <property type="entry name" value="PyrdxlP-dep_Trfase_small"/>
</dbReference>
<evidence type="ECO:0000256" key="2">
    <source>
        <dbReference type="ARBA" id="ARBA00007441"/>
    </source>
</evidence>
<dbReference type="PANTHER" id="PTHR46383:SF1">
    <property type="entry name" value="ASPARTATE AMINOTRANSFERASE"/>
    <property type="match status" value="1"/>
</dbReference>
<keyword evidence="5" id="KW-0663">Pyridoxal phosphate</keyword>
<name>A0A7X2ZWK6_9FLAO</name>
<evidence type="ECO:0000259" key="6">
    <source>
        <dbReference type="Pfam" id="PF00155"/>
    </source>
</evidence>
<gene>
    <name evidence="7" type="ORF">D9O36_17580</name>
</gene>
<protein>
    <submittedName>
        <fullName evidence="7">Aminotransferase class I/II-fold pyridoxal phosphate-dependent enzyme</fullName>
    </submittedName>
</protein>
<evidence type="ECO:0000256" key="5">
    <source>
        <dbReference type="ARBA" id="ARBA00022898"/>
    </source>
</evidence>
<feature type="non-terminal residue" evidence="7">
    <location>
        <position position="1"/>
    </location>
</feature>
<evidence type="ECO:0000313" key="7">
    <source>
        <dbReference type="EMBL" id="MUH37664.1"/>
    </source>
</evidence>
<reference evidence="7 8" key="1">
    <citation type="journal article" date="2019" name="Mar. Drugs">
        <title>Comparative Genomics and CAZyme Genome Repertoires of Marine Zobellia amurskyensis KMM 3526(T) and Zobellia laminariae KMM 3676(T).</title>
        <authorList>
            <person name="Chernysheva N."/>
            <person name="Bystritskaya E."/>
            <person name="Stenkova A."/>
            <person name="Golovkin I."/>
            <person name="Nedashkovskaya O."/>
            <person name="Isaeva M."/>
        </authorList>
    </citation>
    <scope>NUCLEOTIDE SEQUENCE [LARGE SCALE GENOMIC DNA]</scope>
    <source>
        <strain evidence="7 8">KMM 3526</strain>
    </source>
</reference>
<dbReference type="RefSeq" id="WP_155600908.1">
    <property type="nucleotide sequence ID" value="NZ_RCNR01000048.1"/>
</dbReference>
<dbReference type="GO" id="GO:0006520">
    <property type="term" value="P:amino acid metabolic process"/>
    <property type="evidence" value="ECO:0007669"/>
    <property type="project" value="InterPro"/>
</dbReference>
<dbReference type="InterPro" id="IPR050596">
    <property type="entry name" value="AspAT/PAT-like"/>
</dbReference>
<dbReference type="Gene3D" id="3.90.1150.10">
    <property type="entry name" value="Aspartate Aminotransferase, domain 1"/>
    <property type="match status" value="1"/>
</dbReference>
<dbReference type="InterPro" id="IPR004839">
    <property type="entry name" value="Aminotransferase_I/II_large"/>
</dbReference>
<evidence type="ECO:0000256" key="4">
    <source>
        <dbReference type="ARBA" id="ARBA00022679"/>
    </source>
</evidence>
<dbReference type="GO" id="GO:0008483">
    <property type="term" value="F:transaminase activity"/>
    <property type="evidence" value="ECO:0007669"/>
    <property type="project" value="UniProtKB-KW"/>
</dbReference>
<accession>A0A7X2ZWK6</accession>
<sequence length="141" mass="15848">IKTALKFAQARLSPPTYAQIASEAALETPQSYFDDVKEEYVGRRNLLIEELEKIEGIKVGRPQGAFYCIAELPITDADDFAQWLLEDFRLNNETVMVAPAAGFYASEGHGKNQIRIAYVLDKDNLKRAVHILKEALKSYIA</sequence>
<keyword evidence="4 7" id="KW-0808">Transferase</keyword>
<dbReference type="AlphaFoldDB" id="A0A7X2ZWK6"/>
<dbReference type="InterPro" id="IPR015424">
    <property type="entry name" value="PyrdxlP-dep_Trfase"/>
</dbReference>
<organism evidence="7 8">
    <name type="scientific">Zobellia amurskyensis</name>
    <dbReference type="NCBI Taxonomy" id="248905"/>
    <lineage>
        <taxon>Bacteria</taxon>
        <taxon>Pseudomonadati</taxon>
        <taxon>Bacteroidota</taxon>
        <taxon>Flavobacteriia</taxon>
        <taxon>Flavobacteriales</taxon>
        <taxon>Flavobacteriaceae</taxon>
        <taxon>Zobellia</taxon>
    </lineage>
</organism>
<dbReference type="Pfam" id="PF00155">
    <property type="entry name" value="Aminotran_1_2"/>
    <property type="match status" value="1"/>
</dbReference>
<keyword evidence="3 7" id="KW-0032">Aminotransferase</keyword>
<dbReference type="EMBL" id="RCNR01000048">
    <property type="protein sequence ID" value="MUH37664.1"/>
    <property type="molecule type" value="Genomic_DNA"/>
</dbReference>
<keyword evidence="8" id="KW-1185">Reference proteome</keyword>